<evidence type="ECO:0000313" key="3">
    <source>
        <dbReference type="Proteomes" id="UP001432322"/>
    </source>
</evidence>
<keyword evidence="1" id="KW-1133">Transmembrane helix</keyword>
<evidence type="ECO:0000313" key="2">
    <source>
        <dbReference type="EMBL" id="GMT14026.1"/>
    </source>
</evidence>
<feature type="transmembrane region" description="Helical" evidence="1">
    <location>
        <begin position="65"/>
        <end position="85"/>
    </location>
</feature>
<feature type="transmembrane region" description="Helical" evidence="1">
    <location>
        <begin position="143"/>
        <end position="162"/>
    </location>
</feature>
<protein>
    <submittedName>
        <fullName evidence="2">Uncharacterized protein</fullName>
    </submittedName>
</protein>
<keyword evidence="3" id="KW-1185">Reference proteome</keyword>
<comment type="caution">
    <text evidence="2">The sequence shown here is derived from an EMBL/GenBank/DDBJ whole genome shotgun (WGS) entry which is preliminary data.</text>
</comment>
<sequence length="231" mass="25868">PVMGAVDAIDTVVFKRSQNEETLPNAENGGRPTTAEDTIVRKRPVGFRCDGRCGRITNGYLRISAVLRLIISAIVLGSILTYYSVDRKLITGAQSASDRDYASFILSKQVDAVFSVQYLLGAFAWNGVNTFLLWAIAFRGKAVCFPVYVLLELIFLGFVFINCLNPFFAKKFYFNTFHLIEIVWSLLYTILLLVISAEGYYSHLKRREAAKQEAILAKALKRNKDDSESGV</sequence>
<organism evidence="2 3">
    <name type="scientific">Pristionchus fissidentatus</name>
    <dbReference type="NCBI Taxonomy" id="1538716"/>
    <lineage>
        <taxon>Eukaryota</taxon>
        <taxon>Metazoa</taxon>
        <taxon>Ecdysozoa</taxon>
        <taxon>Nematoda</taxon>
        <taxon>Chromadorea</taxon>
        <taxon>Rhabditida</taxon>
        <taxon>Rhabditina</taxon>
        <taxon>Diplogasteromorpha</taxon>
        <taxon>Diplogasteroidea</taxon>
        <taxon>Neodiplogasteridae</taxon>
        <taxon>Pristionchus</taxon>
    </lineage>
</organism>
<proteinExistence type="predicted"/>
<reference evidence="2" key="1">
    <citation type="submission" date="2023-10" db="EMBL/GenBank/DDBJ databases">
        <title>Genome assembly of Pristionchus species.</title>
        <authorList>
            <person name="Yoshida K."/>
            <person name="Sommer R.J."/>
        </authorList>
    </citation>
    <scope>NUCLEOTIDE SEQUENCE</scope>
    <source>
        <strain evidence="2">RS5133</strain>
    </source>
</reference>
<keyword evidence="1" id="KW-0812">Transmembrane</keyword>
<dbReference type="AlphaFoldDB" id="A0AAV5V361"/>
<feature type="transmembrane region" description="Helical" evidence="1">
    <location>
        <begin position="182"/>
        <end position="201"/>
    </location>
</feature>
<gene>
    <name evidence="2" type="ORF">PFISCL1PPCAC_5323</name>
</gene>
<name>A0AAV5V361_9BILA</name>
<dbReference type="Proteomes" id="UP001432322">
    <property type="component" value="Unassembled WGS sequence"/>
</dbReference>
<evidence type="ECO:0000256" key="1">
    <source>
        <dbReference type="SAM" id="Phobius"/>
    </source>
</evidence>
<accession>A0AAV5V361</accession>
<feature type="transmembrane region" description="Helical" evidence="1">
    <location>
        <begin position="116"/>
        <end position="136"/>
    </location>
</feature>
<dbReference type="EMBL" id="BTSY01000002">
    <property type="protein sequence ID" value="GMT14026.1"/>
    <property type="molecule type" value="Genomic_DNA"/>
</dbReference>
<feature type="non-terminal residue" evidence="2">
    <location>
        <position position="1"/>
    </location>
</feature>
<keyword evidence="1" id="KW-0472">Membrane</keyword>